<comment type="caution">
    <text evidence="1">The sequence shown here is derived from an EMBL/GenBank/DDBJ whole genome shotgun (WGS) entry which is preliminary data.</text>
</comment>
<dbReference type="EMBL" id="JABTEG010000012">
    <property type="protein sequence ID" value="KAG4304055.1"/>
    <property type="molecule type" value="Genomic_DNA"/>
</dbReference>
<gene>
    <name evidence="1" type="ORF">PORY_002578</name>
</gene>
<dbReference type="Proteomes" id="UP000768646">
    <property type="component" value="Unassembled WGS sequence"/>
</dbReference>
<accession>A0ACB7C9E0</accession>
<evidence type="ECO:0000313" key="2">
    <source>
        <dbReference type="Proteomes" id="UP000768646"/>
    </source>
</evidence>
<reference evidence="1 2" key="1">
    <citation type="journal article" date="2021" name="Commun. Biol.">
        <title>Genomic insights into the host specific adaptation of the Pneumocystis genus.</title>
        <authorList>
            <person name="Cisse O.H."/>
            <person name="Ma L."/>
            <person name="Dekker J.P."/>
            <person name="Khil P.P."/>
            <person name="Youn J.-H."/>
            <person name="Brenchley J.M."/>
            <person name="Blair R."/>
            <person name="Pahar B."/>
            <person name="Chabe M."/>
            <person name="Van Rompay K.K.A."/>
            <person name="Keesler R."/>
            <person name="Sukura A."/>
            <person name="Hirsch V."/>
            <person name="Kutty G."/>
            <person name="Liu Y."/>
            <person name="Peng L."/>
            <person name="Chen J."/>
            <person name="Song J."/>
            <person name="Weissenbacher-Lang C."/>
            <person name="Xu J."/>
            <person name="Upham N.S."/>
            <person name="Stajich J.E."/>
            <person name="Cuomo C.A."/>
            <person name="Cushion M.T."/>
            <person name="Kovacs J.A."/>
        </authorList>
    </citation>
    <scope>NUCLEOTIDE SEQUENCE [LARGE SCALE GENOMIC DNA]</scope>
    <source>
        <strain evidence="1 2">RABM</strain>
    </source>
</reference>
<name>A0ACB7C9E0_9ASCO</name>
<organism evidence="1 2">
    <name type="scientific">Pneumocystis oryctolagi</name>
    <dbReference type="NCBI Taxonomy" id="42067"/>
    <lineage>
        <taxon>Eukaryota</taxon>
        <taxon>Fungi</taxon>
        <taxon>Dikarya</taxon>
        <taxon>Ascomycota</taxon>
        <taxon>Taphrinomycotina</taxon>
        <taxon>Pneumocystomycetes</taxon>
        <taxon>Pneumocystaceae</taxon>
        <taxon>Pneumocystis</taxon>
    </lineage>
</organism>
<proteinExistence type="predicted"/>
<keyword evidence="2" id="KW-1185">Reference proteome</keyword>
<sequence length="181" mass="21333">MKTSWVVSIAFSSLLAFGIGIFFIFRFLKDLFFISGYALHFDYKRRNDAAFRRKLRRDRKRVFQAQKEEAQQQEEALAQAIRKAYHEVQKCTLPHLIEEREQFFMQEVAKGEGLYAQGAWSHKFIEAASCFFRALKVYPNQMELMVIYEKTIPKEVNAIIVKLLQLDETEKSIKHIEDALE</sequence>
<protein>
    <submittedName>
        <fullName evidence="1">Uncharacterized protein</fullName>
    </submittedName>
</protein>
<evidence type="ECO:0000313" key="1">
    <source>
        <dbReference type="EMBL" id="KAG4304055.1"/>
    </source>
</evidence>